<dbReference type="EMBL" id="JAOPJF010000017">
    <property type="protein sequence ID" value="KAK1146600.1"/>
    <property type="molecule type" value="Genomic_DNA"/>
</dbReference>
<comment type="caution">
    <text evidence="1">The sequence shown here is derived from an EMBL/GenBank/DDBJ whole genome shotgun (WGS) entry which is preliminary data.</text>
</comment>
<organism evidence="1 2">
    <name type="scientific">Aspergillus melleus</name>
    <dbReference type="NCBI Taxonomy" id="138277"/>
    <lineage>
        <taxon>Eukaryota</taxon>
        <taxon>Fungi</taxon>
        <taxon>Dikarya</taxon>
        <taxon>Ascomycota</taxon>
        <taxon>Pezizomycotina</taxon>
        <taxon>Eurotiomycetes</taxon>
        <taxon>Eurotiomycetidae</taxon>
        <taxon>Eurotiales</taxon>
        <taxon>Aspergillaceae</taxon>
        <taxon>Aspergillus</taxon>
        <taxon>Aspergillus subgen. Circumdati</taxon>
    </lineage>
</organism>
<dbReference type="Proteomes" id="UP001177260">
    <property type="component" value="Unassembled WGS sequence"/>
</dbReference>
<evidence type="ECO:0000313" key="1">
    <source>
        <dbReference type="EMBL" id="KAK1146600.1"/>
    </source>
</evidence>
<accession>A0ACC3B845</accession>
<reference evidence="1 2" key="1">
    <citation type="journal article" date="2023" name="ACS Omega">
        <title>Identification of the Neoaspergillic Acid Biosynthesis Gene Cluster by Establishing an In Vitro CRISPR-Ribonucleoprotein Genetic System in Aspergillus melleus.</title>
        <authorList>
            <person name="Yuan B."/>
            <person name="Grau M.F."/>
            <person name="Murata R.M."/>
            <person name="Torok T."/>
            <person name="Venkateswaran K."/>
            <person name="Stajich J.E."/>
            <person name="Wang C.C.C."/>
        </authorList>
    </citation>
    <scope>NUCLEOTIDE SEQUENCE [LARGE SCALE GENOMIC DNA]</scope>
    <source>
        <strain evidence="1 2">IMV 1140</strain>
    </source>
</reference>
<name>A0ACC3B845_9EURO</name>
<protein>
    <submittedName>
        <fullName evidence="1">Uncharacterized protein</fullName>
    </submittedName>
</protein>
<keyword evidence="2" id="KW-1185">Reference proteome</keyword>
<gene>
    <name evidence="1" type="ORF">N8T08_003030</name>
</gene>
<proteinExistence type="predicted"/>
<sequence>MGTENPSLPFWKDHLKGAPTSAIGPLQLTGMSQPSMNDVSVELTISQPPLLSGITCSTFVKAALVWVLAQQAESSGIILGQVVHGCGGSLPNIDRTLGPCLNQLPLRVMLDAEWTVEDLLRDVQGRQVEIVANDNVSFEQIVRNCTSWHEGSTFGCFVHHQGLAMSETAAVMEISGIKSSSGPSWATSRMAAGQVGVVSIEHESCLAVRITAAENTLDQSSLNHLGKKVVDAIELFAGSP</sequence>
<evidence type="ECO:0000313" key="2">
    <source>
        <dbReference type="Proteomes" id="UP001177260"/>
    </source>
</evidence>